<dbReference type="OrthoDB" id="9779098at2"/>
<proteinExistence type="predicted"/>
<keyword evidence="4" id="KW-1185">Reference proteome</keyword>
<dbReference type="Pfam" id="PF20251">
    <property type="entry name" value="Big_14"/>
    <property type="match status" value="1"/>
</dbReference>
<feature type="chain" id="PRO_5039422986" description="Bacterial Ig-like domain-containing protein" evidence="1">
    <location>
        <begin position="24"/>
        <end position="158"/>
    </location>
</feature>
<feature type="domain" description="Bacterial Ig-like" evidence="2">
    <location>
        <begin position="49"/>
        <end position="155"/>
    </location>
</feature>
<keyword evidence="1" id="KW-0732">Signal</keyword>
<protein>
    <recommendedName>
        <fullName evidence="2">Bacterial Ig-like domain-containing protein</fullName>
    </recommendedName>
</protein>
<evidence type="ECO:0000256" key="1">
    <source>
        <dbReference type="SAM" id="SignalP"/>
    </source>
</evidence>
<dbReference type="KEGG" id="ruj:E5Z56_00655"/>
<feature type="signal peptide" evidence="1">
    <location>
        <begin position="1"/>
        <end position="23"/>
    </location>
</feature>
<dbReference type="InterPro" id="IPR046878">
    <property type="entry name" value="Big_14"/>
</dbReference>
<dbReference type="RefSeq" id="WP_138156065.1">
    <property type="nucleotide sequence ID" value="NZ_CP039381.1"/>
</dbReference>
<accession>A0A4P8XSR9</accession>
<evidence type="ECO:0000313" key="4">
    <source>
        <dbReference type="Proteomes" id="UP000301475"/>
    </source>
</evidence>
<evidence type="ECO:0000259" key="2">
    <source>
        <dbReference type="Pfam" id="PF20251"/>
    </source>
</evidence>
<reference evidence="3 4" key="1">
    <citation type="submission" date="2019-04" db="EMBL/GenBank/DDBJ databases">
        <authorList>
            <person name="Embree M."/>
            <person name="Gaffney J.R."/>
        </authorList>
    </citation>
    <scope>NUCLEOTIDE SEQUENCE [LARGE SCALE GENOMIC DNA]</scope>
    <source>
        <strain evidence="3 4">JE7A12</strain>
    </source>
</reference>
<dbReference type="AlphaFoldDB" id="A0A4P8XSR9"/>
<dbReference type="Proteomes" id="UP000301475">
    <property type="component" value="Chromosome"/>
</dbReference>
<sequence>MKKSVLLCISLVLVVFMVGCSNTKNESKMTTTNNTTTTATDSSKSIAIVTTEKSQYPVNVSEIKLTVKNNSKNKLYFGEDFSLEKKVNNNWSDVPKTTKISPDTICKVDKDKSFDVSFDIANQYSNLDKGEYRAVVELSKDKNDLSNTTKVYAEFTLM</sequence>
<organism evidence="3 4">
    <name type="scientific">Ruminococcus bovis</name>
    <dbReference type="NCBI Taxonomy" id="2564099"/>
    <lineage>
        <taxon>Bacteria</taxon>
        <taxon>Bacillati</taxon>
        <taxon>Bacillota</taxon>
        <taxon>Clostridia</taxon>
        <taxon>Eubacteriales</taxon>
        <taxon>Oscillospiraceae</taxon>
        <taxon>Ruminococcus</taxon>
    </lineage>
</organism>
<name>A0A4P8XSR9_9FIRM</name>
<dbReference type="PROSITE" id="PS51257">
    <property type="entry name" value="PROKAR_LIPOPROTEIN"/>
    <property type="match status" value="1"/>
</dbReference>
<gene>
    <name evidence="3" type="ORF">E5Z56_00655</name>
</gene>
<dbReference type="EMBL" id="CP039381">
    <property type="protein sequence ID" value="QCT05965.1"/>
    <property type="molecule type" value="Genomic_DNA"/>
</dbReference>
<evidence type="ECO:0000313" key="3">
    <source>
        <dbReference type="EMBL" id="QCT05965.1"/>
    </source>
</evidence>